<feature type="domain" description="Cadherin" evidence="13">
    <location>
        <begin position="18"/>
        <end position="113"/>
    </location>
</feature>
<dbReference type="FunFam" id="2.60.40.60:FF:000098">
    <property type="entry name" value="cadherin-23 isoform X1"/>
    <property type="match status" value="1"/>
</dbReference>
<keyword evidence="2" id="KW-1003">Cell membrane</keyword>
<dbReference type="InterPro" id="IPR015919">
    <property type="entry name" value="Cadherin-like_sf"/>
</dbReference>
<dbReference type="PANTHER" id="PTHR24026:SF137">
    <property type="entry name" value="CADHERIN-RELATED TUMOR SUPPRESSOR"/>
    <property type="match status" value="1"/>
</dbReference>
<dbReference type="FunFam" id="2.60.40.60:FF:000124">
    <property type="entry name" value="Cadherin-related family member 1"/>
    <property type="match status" value="1"/>
</dbReference>
<dbReference type="InterPro" id="IPR002126">
    <property type="entry name" value="Cadherin-like_dom"/>
</dbReference>
<evidence type="ECO:0000256" key="12">
    <source>
        <dbReference type="SAM" id="MobiDB-lite"/>
    </source>
</evidence>
<evidence type="ECO:0000256" key="4">
    <source>
        <dbReference type="ARBA" id="ARBA00022729"/>
    </source>
</evidence>
<dbReference type="Pfam" id="PF00028">
    <property type="entry name" value="Cadherin"/>
    <property type="match status" value="5"/>
</dbReference>
<keyword evidence="9" id="KW-0472">Membrane</keyword>
<evidence type="ECO:0000256" key="9">
    <source>
        <dbReference type="ARBA" id="ARBA00023136"/>
    </source>
</evidence>
<protein>
    <recommendedName>
        <fullName evidence="13">Cadherin domain-containing protein</fullName>
    </recommendedName>
</protein>
<evidence type="ECO:0000259" key="13">
    <source>
        <dbReference type="PROSITE" id="PS50268"/>
    </source>
</evidence>
<dbReference type="CDD" id="cd11304">
    <property type="entry name" value="Cadherin_repeat"/>
    <property type="match status" value="6"/>
</dbReference>
<evidence type="ECO:0000256" key="8">
    <source>
        <dbReference type="ARBA" id="ARBA00022989"/>
    </source>
</evidence>
<dbReference type="PROSITE" id="PS00232">
    <property type="entry name" value="CADHERIN_1"/>
    <property type="match status" value="3"/>
</dbReference>
<dbReference type="SMART" id="SM00112">
    <property type="entry name" value="CA"/>
    <property type="match status" value="6"/>
</dbReference>
<keyword evidence="6 11" id="KW-0106">Calcium</keyword>
<evidence type="ECO:0000256" key="6">
    <source>
        <dbReference type="ARBA" id="ARBA00022837"/>
    </source>
</evidence>
<comment type="function">
    <text evidence="10">Cadherins are calcium-dependent cell adhesion proteins. They preferentially interact with themselves in a homophilic manner in connecting cells.</text>
</comment>
<gene>
    <name evidence="14" type="ORF">TBIB3V08_LOCUS4672</name>
</gene>
<evidence type="ECO:0000256" key="7">
    <source>
        <dbReference type="ARBA" id="ARBA00022889"/>
    </source>
</evidence>
<feature type="domain" description="Cadherin" evidence="13">
    <location>
        <begin position="122"/>
        <end position="224"/>
    </location>
</feature>
<feature type="region of interest" description="Disordered" evidence="12">
    <location>
        <begin position="1"/>
        <end position="20"/>
    </location>
</feature>
<evidence type="ECO:0000256" key="1">
    <source>
        <dbReference type="ARBA" id="ARBA00004251"/>
    </source>
</evidence>
<accession>A0A7R9EVL5</accession>
<comment type="subcellular location">
    <subcellularLocation>
        <location evidence="1">Cell membrane</location>
        <topology evidence="1">Single-pass type I membrane protein</topology>
    </subcellularLocation>
</comment>
<keyword evidence="4" id="KW-0732">Signal</keyword>
<keyword evidence="8" id="KW-1133">Transmembrane helix</keyword>
<evidence type="ECO:0000256" key="11">
    <source>
        <dbReference type="PROSITE-ProRule" id="PRU00043"/>
    </source>
</evidence>
<dbReference type="AlphaFoldDB" id="A0A7R9EVL5"/>
<evidence type="ECO:0000313" key="14">
    <source>
        <dbReference type="EMBL" id="CAD7442233.1"/>
    </source>
</evidence>
<feature type="domain" description="Cadherin" evidence="13">
    <location>
        <begin position="342"/>
        <end position="514"/>
    </location>
</feature>
<keyword evidence="5" id="KW-0677">Repeat</keyword>
<dbReference type="GO" id="GO:0005509">
    <property type="term" value="F:calcium ion binding"/>
    <property type="evidence" value="ECO:0007669"/>
    <property type="project" value="UniProtKB-UniRule"/>
</dbReference>
<organism evidence="14">
    <name type="scientific">Timema bartmani</name>
    <dbReference type="NCBI Taxonomy" id="61472"/>
    <lineage>
        <taxon>Eukaryota</taxon>
        <taxon>Metazoa</taxon>
        <taxon>Ecdysozoa</taxon>
        <taxon>Arthropoda</taxon>
        <taxon>Hexapoda</taxon>
        <taxon>Insecta</taxon>
        <taxon>Pterygota</taxon>
        <taxon>Neoptera</taxon>
        <taxon>Polyneoptera</taxon>
        <taxon>Phasmatodea</taxon>
        <taxon>Timematodea</taxon>
        <taxon>Timematoidea</taxon>
        <taxon>Timematidae</taxon>
        <taxon>Timema</taxon>
    </lineage>
</organism>
<sequence>MRPSNAKRFPTPDLRGKLSTLDQDSNPDLSVIGCNNLVLYFLQELDGDDDLFSVSTVNGKGVIRLTGQLDYERKFIYQLRVLAVDRANNNRVNTGTAAIVVKVQDVEDQPPEFVVASPVTRVSEDAAIGTSVLQVKAVDGDRGINNRIVYSITQGSQGSFEIDADSGVVFTQQKLDRESSTNNNGAYILEIAAQEETQSTFPPPMVKTEVTVIVTDVNDEIPTFRSLSYIGVINENAQVNTPVAFLDGAVPEVFDHDQGTNGTFVMFIDGDHGVFDVTPHKGVNEASFLIRVKDSSKLDFEKVSTMNFTLIARETIPQNAKYSLVPVTVHIKDMNDNFPEFTKPLYEVSVLENSNAGTTVAWVQAMDEDSGNFGTQGIRYTNLGGSVSDLLYLDPNTGVITIKSIEPAFDRELMSRHYLTVEARDDLGDGILPIGSQVNKLQSVDFDLHSVHQHIKKKLLEVFRKHRVESEEEFAEIFIEGSPVMQCVVTPGNARNTAQLIINVEDVNDNAPQFLHSKYEAHLLENKLEFESLLVIEARDLDLNGTRNSHIYYSIVSGDPYKNFTIDSILGTLQPATPVDFEELTVQSVGPKGPGFSGVNVRPISLTVEARDHGKPSLASQVEVVVYVQDVNDHMPQFEHASYKQSIQEDLPGGSSVLQVQAWDGDGSSPNNAIVYRIQQGAEDKFVIDAETGVISVAIGANLDPDRTEPKTTLYTLSVLALDGGVGAEQFQNAVDVKITIVDVNNKAPIFIDPGTIRVRENTQVTN</sequence>
<dbReference type="PANTHER" id="PTHR24026">
    <property type="entry name" value="FAT ATYPICAL CADHERIN-RELATED"/>
    <property type="match status" value="1"/>
</dbReference>
<dbReference type="InterPro" id="IPR020894">
    <property type="entry name" value="Cadherin_CS"/>
</dbReference>
<reference evidence="14" key="1">
    <citation type="submission" date="2020-11" db="EMBL/GenBank/DDBJ databases">
        <authorList>
            <person name="Tran Van P."/>
        </authorList>
    </citation>
    <scope>NUCLEOTIDE SEQUENCE</scope>
</reference>
<evidence type="ECO:0000256" key="5">
    <source>
        <dbReference type="ARBA" id="ARBA00022737"/>
    </source>
</evidence>
<evidence type="ECO:0000256" key="2">
    <source>
        <dbReference type="ARBA" id="ARBA00022475"/>
    </source>
</evidence>
<evidence type="ECO:0000256" key="10">
    <source>
        <dbReference type="ARBA" id="ARBA00059331"/>
    </source>
</evidence>
<evidence type="ECO:0000256" key="3">
    <source>
        <dbReference type="ARBA" id="ARBA00022692"/>
    </source>
</evidence>
<dbReference type="GO" id="GO:0007156">
    <property type="term" value="P:homophilic cell adhesion via plasma membrane adhesion molecules"/>
    <property type="evidence" value="ECO:0007669"/>
    <property type="project" value="InterPro"/>
</dbReference>
<dbReference type="FunFam" id="2.60.40.60:FF:000168">
    <property type="entry name" value="Cadherin-related family member 2"/>
    <property type="match status" value="1"/>
</dbReference>
<dbReference type="GO" id="GO:0005886">
    <property type="term" value="C:plasma membrane"/>
    <property type="evidence" value="ECO:0007669"/>
    <property type="project" value="UniProtKB-SubCell"/>
</dbReference>
<dbReference type="EMBL" id="OD565625">
    <property type="protein sequence ID" value="CAD7442233.1"/>
    <property type="molecule type" value="Genomic_DNA"/>
</dbReference>
<proteinExistence type="predicted"/>
<dbReference type="Gene3D" id="2.60.40.60">
    <property type="entry name" value="Cadherins"/>
    <property type="match status" value="6"/>
</dbReference>
<feature type="domain" description="Cadherin" evidence="13">
    <location>
        <begin position="639"/>
        <end position="751"/>
    </location>
</feature>
<keyword evidence="7" id="KW-0130">Cell adhesion</keyword>
<dbReference type="PROSITE" id="PS50268">
    <property type="entry name" value="CADHERIN_2"/>
    <property type="match status" value="6"/>
</dbReference>
<name>A0A7R9EVL5_9NEOP</name>
<dbReference type="PRINTS" id="PR00205">
    <property type="entry name" value="CADHERIN"/>
</dbReference>
<feature type="domain" description="Cadherin" evidence="13">
    <location>
        <begin position="515"/>
        <end position="638"/>
    </location>
</feature>
<feature type="domain" description="Cadherin" evidence="13">
    <location>
        <begin position="225"/>
        <end position="341"/>
    </location>
</feature>
<dbReference type="SUPFAM" id="SSF49313">
    <property type="entry name" value="Cadherin-like"/>
    <property type="match status" value="6"/>
</dbReference>
<keyword evidence="3" id="KW-0812">Transmembrane</keyword>